<sequence>MSLAHVLQKKYALQHCLFVGFPCINVAKPKHPTYIPIKHCELVSLQRYTKSLTNPQSPTVGLKNSNYNADLGLQESGVSIGTNFTQVEGRILQAPKLRVGNGEDFQPCNGRWNFNNKLDRLFFSSPTTVTRWAVVNFSSRCDINRLIPDLILCGNMKDINVEPPYEFVFQENPQFRNAPAHIRVEKMFEQIQSKLAGKPKFLLCILAERKNSHVYGPWKKKNLSELGIVTQCIAPTTRINDQYLTNVLLKINAKVISKSCSFNL</sequence>
<dbReference type="Gene3D" id="3.40.50.2300">
    <property type="match status" value="1"/>
</dbReference>
<dbReference type="InterPro" id="IPR032472">
    <property type="entry name" value="ArgoL2"/>
</dbReference>
<organism evidence="3 4">
    <name type="scientific">Brassica carinata</name>
    <name type="common">Ethiopian mustard</name>
    <name type="synonym">Abyssinian cabbage</name>
    <dbReference type="NCBI Taxonomy" id="52824"/>
    <lineage>
        <taxon>Eukaryota</taxon>
        <taxon>Viridiplantae</taxon>
        <taxon>Streptophyta</taxon>
        <taxon>Embryophyta</taxon>
        <taxon>Tracheophyta</taxon>
        <taxon>Spermatophyta</taxon>
        <taxon>Magnoliopsida</taxon>
        <taxon>eudicotyledons</taxon>
        <taxon>Gunneridae</taxon>
        <taxon>Pentapetalae</taxon>
        <taxon>rosids</taxon>
        <taxon>malvids</taxon>
        <taxon>Brassicales</taxon>
        <taxon>Brassicaceae</taxon>
        <taxon>Brassiceae</taxon>
        <taxon>Brassica</taxon>
    </lineage>
</organism>
<dbReference type="InterPro" id="IPR003165">
    <property type="entry name" value="Piwi"/>
</dbReference>
<comment type="caution">
    <text evidence="3">The sequence shown here is derived from an EMBL/GenBank/DDBJ whole genome shotgun (WGS) entry which is preliminary data.</text>
</comment>
<dbReference type="PANTHER" id="PTHR22891">
    <property type="entry name" value="EUKARYOTIC TRANSLATION INITIATION FACTOR 2C"/>
    <property type="match status" value="1"/>
</dbReference>
<dbReference type="Pfam" id="PF02171">
    <property type="entry name" value="Piwi"/>
    <property type="match status" value="1"/>
</dbReference>
<gene>
    <name evidence="3" type="ORF">Bca52824_024920</name>
</gene>
<dbReference type="Pfam" id="PF16488">
    <property type="entry name" value="ArgoL2"/>
    <property type="match status" value="1"/>
</dbReference>
<dbReference type="SUPFAM" id="SSF101690">
    <property type="entry name" value="PAZ domain"/>
    <property type="match status" value="1"/>
</dbReference>
<keyword evidence="4" id="KW-1185">Reference proteome</keyword>
<dbReference type="EMBL" id="JAAMPC010000005">
    <property type="protein sequence ID" value="KAG2313363.1"/>
    <property type="molecule type" value="Genomic_DNA"/>
</dbReference>
<evidence type="ECO:0000313" key="4">
    <source>
        <dbReference type="Proteomes" id="UP000886595"/>
    </source>
</evidence>
<dbReference type="SUPFAM" id="SSF53098">
    <property type="entry name" value="Ribonuclease H-like"/>
    <property type="match status" value="1"/>
</dbReference>
<name>A0A8X7VLK9_BRACI</name>
<evidence type="ECO:0000259" key="1">
    <source>
        <dbReference type="Pfam" id="PF02171"/>
    </source>
</evidence>
<reference evidence="3 4" key="1">
    <citation type="submission" date="2020-02" db="EMBL/GenBank/DDBJ databases">
        <authorList>
            <person name="Ma Q."/>
            <person name="Huang Y."/>
            <person name="Song X."/>
            <person name="Pei D."/>
        </authorList>
    </citation>
    <scope>NUCLEOTIDE SEQUENCE [LARGE SCALE GENOMIC DNA]</scope>
    <source>
        <strain evidence="3">Sxm20200214</strain>
        <tissue evidence="3">Leaf</tissue>
    </source>
</reference>
<dbReference type="GO" id="GO:0003676">
    <property type="term" value="F:nucleic acid binding"/>
    <property type="evidence" value="ECO:0007669"/>
    <property type="project" value="InterPro"/>
</dbReference>
<feature type="domain" description="Argonaute linker 2" evidence="2">
    <location>
        <begin position="61"/>
        <end position="98"/>
    </location>
</feature>
<dbReference type="Proteomes" id="UP000886595">
    <property type="component" value="Unassembled WGS sequence"/>
</dbReference>
<dbReference type="OrthoDB" id="10252740at2759"/>
<evidence type="ECO:0000313" key="3">
    <source>
        <dbReference type="EMBL" id="KAG2313363.1"/>
    </source>
</evidence>
<dbReference type="InterPro" id="IPR036085">
    <property type="entry name" value="PAZ_dom_sf"/>
</dbReference>
<dbReference type="InterPro" id="IPR012337">
    <property type="entry name" value="RNaseH-like_sf"/>
</dbReference>
<feature type="domain" description="Piwi" evidence="1">
    <location>
        <begin position="202"/>
        <end position="256"/>
    </location>
</feature>
<evidence type="ECO:0000259" key="2">
    <source>
        <dbReference type="Pfam" id="PF16488"/>
    </source>
</evidence>
<accession>A0A8X7VLK9</accession>
<dbReference type="AlphaFoldDB" id="A0A8X7VLK9"/>
<proteinExistence type="predicted"/>
<protein>
    <submittedName>
        <fullName evidence="3">Uncharacterized protein</fullName>
    </submittedName>
</protein>